<name>A0ABR6ZMX0_9BURK</name>
<keyword evidence="2" id="KW-1185">Reference proteome</keyword>
<protein>
    <submittedName>
        <fullName evidence="1">Uncharacterized protein</fullName>
    </submittedName>
</protein>
<dbReference type="EMBL" id="JACOGF010000002">
    <property type="protein sequence ID" value="MBC3916934.1"/>
    <property type="molecule type" value="Genomic_DNA"/>
</dbReference>
<dbReference type="RefSeq" id="WP_186946160.1">
    <property type="nucleotide sequence ID" value="NZ_JACOGF010000002.1"/>
</dbReference>
<accession>A0ABR6ZMX0</accession>
<evidence type="ECO:0000313" key="2">
    <source>
        <dbReference type="Proteomes" id="UP000650424"/>
    </source>
</evidence>
<reference evidence="1 2" key="1">
    <citation type="submission" date="2020-08" db="EMBL/GenBank/DDBJ databases">
        <title>Novel species isolated from subtropical streams in China.</title>
        <authorList>
            <person name="Lu H."/>
        </authorList>
    </citation>
    <scope>NUCLEOTIDE SEQUENCE [LARGE SCALE GENOMIC DNA]</scope>
    <source>
        <strain evidence="1 2">CY18W</strain>
    </source>
</reference>
<gene>
    <name evidence="1" type="ORF">H8L32_05550</name>
</gene>
<comment type="caution">
    <text evidence="1">The sequence shown here is derived from an EMBL/GenBank/DDBJ whole genome shotgun (WGS) entry which is preliminary data.</text>
</comment>
<dbReference type="Proteomes" id="UP000650424">
    <property type="component" value="Unassembled WGS sequence"/>
</dbReference>
<proteinExistence type="predicted"/>
<evidence type="ECO:0000313" key="1">
    <source>
        <dbReference type="EMBL" id="MBC3916934.1"/>
    </source>
</evidence>
<organism evidence="1 2">
    <name type="scientific">Undibacterium hunanense</name>
    <dbReference type="NCBI Taxonomy" id="2762292"/>
    <lineage>
        <taxon>Bacteria</taxon>
        <taxon>Pseudomonadati</taxon>
        <taxon>Pseudomonadota</taxon>
        <taxon>Betaproteobacteria</taxon>
        <taxon>Burkholderiales</taxon>
        <taxon>Oxalobacteraceae</taxon>
        <taxon>Undibacterium</taxon>
    </lineage>
</organism>
<sequence>MKLNFGRKFICNHGNDEGNQHFILPANKIERKEIVYYRASKYDDRSTALIPLTIASKSGDKKWPQDININPESDKILYKNESGITAPVIYDKLVRHKLIFLLQKTYKVSHSNAVKQPLKTPVQALPELLVSVDTLTKFHFKTV</sequence>